<proteinExistence type="evidence at transcript level"/>
<organism evidence="3">
    <name type="scientific">Minona ileanae</name>
    <dbReference type="NCBI Taxonomy" id="60013"/>
    <lineage>
        <taxon>Eukaryota</taxon>
        <taxon>Metazoa</taxon>
        <taxon>Spiralia</taxon>
        <taxon>Lophotrochozoa</taxon>
        <taxon>Platyhelminthes</taxon>
        <taxon>Rhabditophora</taxon>
        <taxon>Seriata</taxon>
        <taxon>Proseriata</taxon>
        <taxon>Monocelididae</taxon>
        <taxon>Minona</taxon>
    </lineage>
</organism>
<sequence>MGKLFFLTFFAFSICNYEVFSSSFGFKNATGQYFTVNGKTYKILQKTEHTRKVEKCMECKIQPGIDQLPQPPAFPPPPGAPPNAAPGVPPPPSLGGNNPPSPQVLESILSFLSNPIVSCRKTC</sequence>
<evidence type="ECO:0000256" key="2">
    <source>
        <dbReference type="SAM" id="SignalP"/>
    </source>
</evidence>
<feature type="compositionally biased region" description="Pro residues" evidence="1">
    <location>
        <begin position="69"/>
        <end position="93"/>
    </location>
</feature>
<feature type="signal peptide" evidence="2">
    <location>
        <begin position="1"/>
        <end position="21"/>
    </location>
</feature>
<name>A0A5J6BTM3_9PLAT</name>
<feature type="chain" id="PRO_5023892684" evidence="2">
    <location>
        <begin position="22"/>
        <end position="123"/>
    </location>
</feature>
<evidence type="ECO:0000313" key="3">
    <source>
        <dbReference type="EMBL" id="QEP99782.1"/>
    </source>
</evidence>
<keyword evidence="2" id="KW-0732">Signal</keyword>
<feature type="region of interest" description="Disordered" evidence="1">
    <location>
        <begin position="64"/>
        <end position="102"/>
    </location>
</feature>
<evidence type="ECO:0000256" key="1">
    <source>
        <dbReference type="SAM" id="MobiDB-lite"/>
    </source>
</evidence>
<dbReference type="AlphaFoldDB" id="A0A5J6BTM3"/>
<reference evidence="3" key="1">
    <citation type="journal article" date="2019" name="Philos. Trans. R. Soc. Lond., B, Biol. Sci.">
        <title>Temporary adhesion of the proseriate flatworm Minona ileanae.</title>
        <authorList>
            <person name="Pjeta R."/>
            <person name="Wunderer J."/>
            <person name="Bertemes P."/>
            <person name="Hofer T."/>
            <person name="Salvenmoser W."/>
            <person name="Lengerer B."/>
            <person name="Coassin S."/>
            <person name="Erhart G."/>
            <person name="Beisel C."/>
            <person name="Sobral D."/>
            <person name="Kremser L."/>
            <person name="Lindner H."/>
            <person name="Curini-Galletti M."/>
            <person name="Stelzer C.P."/>
            <person name="Hess M.W."/>
            <person name="Ladurner P."/>
        </authorList>
    </citation>
    <scope>NUCLEOTIDE SEQUENCE</scope>
</reference>
<accession>A0A5J6BTM3</accession>
<protein>
    <submittedName>
        <fullName evidence="3">Adhesive protein 4</fullName>
    </submittedName>
</protein>
<dbReference type="EMBL" id="MK854815">
    <property type="protein sequence ID" value="QEP99782.1"/>
    <property type="molecule type" value="mRNA"/>
</dbReference>